<dbReference type="eggNOG" id="COG1263">
    <property type="taxonomic scope" value="Bacteria"/>
</dbReference>
<dbReference type="PROSITE" id="PS51098">
    <property type="entry name" value="PTS_EIIB_TYPE_1"/>
    <property type="match status" value="1"/>
</dbReference>
<dbReference type="CDD" id="cd00212">
    <property type="entry name" value="PTS_IIB_glc"/>
    <property type="match status" value="1"/>
</dbReference>
<dbReference type="NCBIfam" id="NF008236">
    <property type="entry name" value="PRK11007.1"/>
    <property type="match status" value="1"/>
</dbReference>
<dbReference type="GO" id="GO:0090589">
    <property type="term" value="F:protein-phosphocysteine-trehalose phosphotransferase system transporter activity"/>
    <property type="evidence" value="ECO:0007669"/>
    <property type="project" value="TreeGrafter"/>
</dbReference>
<dbReference type="eggNOG" id="COG2190">
    <property type="taxonomic scope" value="Bacteria"/>
</dbReference>
<feature type="transmembrane region" description="Helical" evidence="17">
    <location>
        <begin position="159"/>
        <end position="179"/>
    </location>
</feature>
<dbReference type="OrthoDB" id="9769191at2"/>
<feature type="transmembrane region" description="Helical" evidence="17">
    <location>
        <begin position="380"/>
        <end position="404"/>
    </location>
</feature>
<dbReference type="NCBIfam" id="TIGR00830">
    <property type="entry name" value="PTBA"/>
    <property type="match status" value="1"/>
</dbReference>
<feature type="transmembrane region" description="Helical" evidence="17">
    <location>
        <begin position="263"/>
        <end position="289"/>
    </location>
</feature>
<comment type="subcellular location">
    <subcellularLocation>
        <location evidence="1">Cell membrane</location>
        <topology evidence="1">Multi-pass membrane protein</topology>
    </subcellularLocation>
</comment>
<evidence type="ECO:0000256" key="3">
    <source>
        <dbReference type="ARBA" id="ARBA00022475"/>
    </source>
</evidence>
<keyword evidence="10 17" id="KW-0472">Membrane</keyword>
<reference evidence="21 22" key="1">
    <citation type="submission" date="2010-10" db="EMBL/GenBank/DDBJ databases">
        <authorList>
            <person name="Durkin A.S."/>
            <person name="Madupu R."/>
            <person name="Torralba M."/>
            <person name="Gillis M."/>
            <person name="Methe B."/>
            <person name="Sutton G."/>
            <person name="Nelson K.E."/>
        </authorList>
    </citation>
    <scope>NUCLEOTIDE SEQUENCE [LARGE SCALE GENOMIC DNA]</scope>
    <source>
        <strain evidence="21 22">F0396</strain>
    </source>
</reference>
<evidence type="ECO:0000259" key="18">
    <source>
        <dbReference type="PROSITE" id="PS51093"/>
    </source>
</evidence>
<feature type="domain" description="PTS EIIA type-1" evidence="18">
    <location>
        <begin position="526"/>
        <end position="630"/>
    </location>
</feature>
<dbReference type="PANTHER" id="PTHR30175">
    <property type="entry name" value="PHOSPHOTRANSFERASE SYSTEM TRANSPORT PROTEIN"/>
    <property type="match status" value="1"/>
</dbReference>
<dbReference type="PROSITE" id="PS01035">
    <property type="entry name" value="PTS_EIIB_TYPE_1_CYS"/>
    <property type="match status" value="1"/>
</dbReference>
<dbReference type="GO" id="GO:0005886">
    <property type="term" value="C:plasma membrane"/>
    <property type="evidence" value="ECO:0007669"/>
    <property type="project" value="UniProtKB-SubCell"/>
</dbReference>
<dbReference type="GO" id="GO:0015574">
    <property type="term" value="F:trehalose transmembrane transporter activity"/>
    <property type="evidence" value="ECO:0007669"/>
    <property type="project" value="InterPro"/>
</dbReference>
<keyword evidence="4" id="KW-0762">Sugar transport</keyword>
<dbReference type="GO" id="GO:0009401">
    <property type="term" value="P:phosphoenolpyruvate-dependent sugar phosphotransferase system"/>
    <property type="evidence" value="ECO:0007669"/>
    <property type="project" value="UniProtKB-KW"/>
</dbReference>
<organism evidence="21 22">
    <name type="scientific">Streptococcus vestibularis F0396</name>
    <dbReference type="NCBI Taxonomy" id="904306"/>
    <lineage>
        <taxon>Bacteria</taxon>
        <taxon>Bacillati</taxon>
        <taxon>Bacillota</taxon>
        <taxon>Bacilli</taxon>
        <taxon>Lactobacillales</taxon>
        <taxon>Streptococcaceae</taxon>
        <taxon>Streptococcus</taxon>
    </lineage>
</organism>
<feature type="transmembrane region" description="Helical" evidence="17">
    <location>
        <begin position="347"/>
        <end position="368"/>
    </location>
</feature>
<evidence type="ECO:0000256" key="13">
    <source>
        <dbReference type="ARBA" id="ARBA00048931"/>
    </source>
</evidence>
<evidence type="ECO:0000256" key="12">
    <source>
        <dbReference type="ARBA" id="ARBA00045139"/>
    </source>
</evidence>
<feature type="transmembrane region" description="Helical" evidence="17">
    <location>
        <begin position="188"/>
        <end position="209"/>
    </location>
</feature>
<evidence type="ECO:0000256" key="5">
    <source>
        <dbReference type="ARBA" id="ARBA00022679"/>
    </source>
</evidence>
<feature type="domain" description="PTS EIIC type-1" evidence="20">
    <location>
        <begin position="107"/>
        <end position="485"/>
    </location>
</feature>
<dbReference type="InterPro" id="IPR018113">
    <property type="entry name" value="PTrfase_EIIB_Cys"/>
</dbReference>
<evidence type="ECO:0000256" key="16">
    <source>
        <dbReference type="PROSITE-ProRule" id="PRU00421"/>
    </source>
</evidence>
<dbReference type="InterPro" id="IPR011296">
    <property type="entry name" value="PTS_IIBC_treh"/>
</dbReference>
<dbReference type="NCBIfam" id="TIGR00826">
    <property type="entry name" value="EIIB_glc"/>
    <property type="match status" value="1"/>
</dbReference>
<dbReference type="Gene3D" id="2.70.70.10">
    <property type="entry name" value="Glucose Permease (Domain IIA)"/>
    <property type="match status" value="1"/>
</dbReference>
<dbReference type="GO" id="GO:0022878">
    <property type="term" value="F:protein-N(PI)-phosphohistidine-sucrose phosphotransferase system transporter activity"/>
    <property type="evidence" value="ECO:0007669"/>
    <property type="project" value="RHEA"/>
</dbReference>
<name>E3CN18_STRVE</name>
<dbReference type="InterPro" id="IPR013013">
    <property type="entry name" value="PTS_EIIC_1"/>
</dbReference>
<evidence type="ECO:0000259" key="19">
    <source>
        <dbReference type="PROSITE" id="PS51098"/>
    </source>
</evidence>
<dbReference type="GO" id="GO:0016301">
    <property type="term" value="F:kinase activity"/>
    <property type="evidence" value="ECO:0007669"/>
    <property type="project" value="UniProtKB-KW"/>
</dbReference>
<feature type="transmembrane region" description="Helical" evidence="17">
    <location>
        <begin position="416"/>
        <end position="439"/>
    </location>
</feature>
<keyword evidence="3" id="KW-1003">Cell membrane</keyword>
<comment type="catalytic activity">
    <reaction evidence="13">
        <text>N(pros)-phospho-L-histidyl-[protein](out) + sucrose = sucrose 6(G)-phosphate(in) + L-histidyl-[protein]</text>
        <dbReference type="Rhea" id="RHEA:49236"/>
        <dbReference type="Rhea" id="RHEA-COMP:9745"/>
        <dbReference type="Rhea" id="RHEA-COMP:9746"/>
        <dbReference type="ChEBI" id="CHEBI:17992"/>
        <dbReference type="ChEBI" id="CHEBI:29979"/>
        <dbReference type="ChEBI" id="CHEBI:64837"/>
        <dbReference type="ChEBI" id="CHEBI:91002"/>
        <dbReference type="EC" id="2.7.1.211"/>
    </reaction>
</comment>
<dbReference type="AlphaFoldDB" id="E3CN18"/>
<evidence type="ECO:0000256" key="7">
    <source>
        <dbReference type="ARBA" id="ARBA00022692"/>
    </source>
</evidence>
<dbReference type="InterPro" id="IPR036878">
    <property type="entry name" value="Glu_permease_IIB"/>
</dbReference>
<keyword evidence="2" id="KW-0813">Transport</keyword>
<keyword evidence="9 17" id="KW-1133">Transmembrane helix</keyword>
<dbReference type="Pfam" id="PF00367">
    <property type="entry name" value="PTS_EIIB"/>
    <property type="match status" value="1"/>
</dbReference>
<feature type="domain" description="PTS EIIB type-1" evidence="19">
    <location>
        <begin position="5"/>
        <end position="87"/>
    </location>
</feature>
<dbReference type="InterPro" id="IPR001127">
    <property type="entry name" value="PTS_EIIA_1_perm"/>
</dbReference>
<feature type="transmembrane region" description="Helical" evidence="17">
    <location>
        <begin position="445"/>
        <end position="467"/>
    </location>
</feature>
<evidence type="ECO:0000256" key="8">
    <source>
        <dbReference type="ARBA" id="ARBA00022777"/>
    </source>
</evidence>
<keyword evidence="8" id="KW-0418">Kinase</keyword>
<feature type="transmembrane region" description="Helical" evidence="17">
    <location>
        <begin position="232"/>
        <end position="251"/>
    </location>
</feature>
<sequence>MGKFEQEAKDLLAAIGGKENVTAVTHCATRMRFVLGDDKKADVKTIEVIPAVKGTFTNAGQFQVIIGNDVPIFYNDFTAVSGIEGVSKEAAKSAAKSNQNPVQRVMTTLAEIFTPLIPALIVGGLLLGFRNVLEGVHWSMLDGKTITEVSQFWSGVNHFLWLPGEAIFQFLPVGITWSVSRKMGTSQILGIVLGICLVSPQLLNAYSVASTPASEIAKNWVWDFGFFTVNRIGYQAQVIPALLAGLSLSYLEIFWRKHVPEVVSMIFVPFLSLIPALILAHTVLGPIGWTIGQALSTVVLAGLTGPLKWLFGAVFGALYAPFVITGLHHMTNAIDTQLIADAGGTALWPMIALSNIAQGSAVFAYYIMHRHDEREAQISLPATISAYLGVTEPALFGVNVKYIYPFVAGMIGSSIAGLLSVTFNVTAASIGIGGLPGILSIQPKYMIPFAGMMLVAIIVPMVLTFFFRKADLFTKTEDDTELKEEFAAQEEAEFASHSATPAVIAESAEVVSPLAGQVKPLSQATDPVFSSGVMGQGVVIEPSQVELVSPVNGTVTVLFPTKHAVGIVSEEGVEMLMHIGMDTVSLDGKGFESHIKQGDKVVVGQQLISFDMDVIKEAGLVTETPVIITNQDDFQADVEGNLPRDIKRGDVLMIAHRTK</sequence>
<feature type="transmembrane region" description="Helical" evidence="17">
    <location>
        <begin position="309"/>
        <end position="327"/>
    </location>
</feature>
<keyword evidence="5 21" id="KW-0808">Transferase</keyword>
<dbReference type="Pfam" id="PF02378">
    <property type="entry name" value="PTS_EIIC"/>
    <property type="match status" value="1"/>
</dbReference>
<dbReference type="PANTHER" id="PTHR30175:SF4">
    <property type="entry name" value="PTS SYSTEM TREHALOSE-SPECIFIC EIIBC COMPONENT"/>
    <property type="match status" value="1"/>
</dbReference>
<dbReference type="SUPFAM" id="SSF51261">
    <property type="entry name" value="Duplicated hybrid motif"/>
    <property type="match status" value="1"/>
</dbReference>
<comment type="caution">
    <text evidence="21">The sequence shown here is derived from an EMBL/GenBank/DDBJ whole genome shotgun (WGS) entry which is preliminary data.</text>
</comment>
<evidence type="ECO:0000256" key="1">
    <source>
        <dbReference type="ARBA" id="ARBA00004651"/>
    </source>
</evidence>
<feature type="active site" description="Phosphocysteine intermediate; for EIIB activity" evidence="16">
    <location>
        <position position="27"/>
    </location>
</feature>
<keyword evidence="6" id="KW-0598">Phosphotransferase system</keyword>
<gene>
    <name evidence="21" type="primary">treP</name>
    <name evidence="21" type="ORF">HMPREF9192_1991</name>
</gene>
<evidence type="ECO:0000256" key="2">
    <source>
        <dbReference type="ARBA" id="ARBA00022448"/>
    </source>
</evidence>
<dbReference type="EC" id="2.7.1.211" evidence="11"/>
<dbReference type="eggNOG" id="COG1264">
    <property type="taxonomic scope" value="Bacteria"/>
</dbReference>
<dbReference type="InterPro" id="IPR050558">
    <property type="entry name" value="PTS_Sugar-Specific_Components"/>
</dbReference>
<dbReference type="PROSITE" id="PS51103">
    <property type="entry name" value="PTS_EIIC_TYPE_1"/>
    <property type="match status" value="1"/>
</dbReference>
<dbReference type="FunFam" id="2.70.70.10:FF:000001">
    <property type="entry name" value="PTS system glucose-specific IIA component"/>
    <property type="match status" value="1"/>
</dbReference>
<dbReference type="PROSITE" id="PS00371">
    <property type="entry name" value="PTS_EIIA_TYPE_1_HIS"/>
    <property type="match status" value="1"/>
</dbReference>
<dbReference type="InterPro" id="IPR003352">
    <property type="entry name" value="PTS_EIIC"/>
</dbReference>
<evidence type="ECO:0000256" key="17">
    <source>
        <dbReference type="SAM" id="Phobius"/>
    </source>
</evidence>
<evidence type="ECO:0000256" key="10">
    <source>
        <dbReference type="ARBA" id="ARBA00023136"/>
    </source>
</evidence>
<protein>
    <recommendedName>
        <fullName evidence="14">PTS system sucrose-specific EIIBCA component</fullName>
        <ecNumber evidence="11">2.7.1.211</ecNumber>
    </recommendedName>
    <alternativeName>
        <fullName evidence="15">EIIBCA-Scr</fullName>
    </alternativeName>
</protein>
<dbReference type="FunFam" id="3.30.1360.60:FF:000001">
    <property type="entry name" value="PTS system glucose-specific IIBC component PtsG"/>
    <property type="match status" value="1"/>
</dbReference>
<dbReference type="EMBL" id="AEKO01000002">
    <property type="protein sequence ID" value="EFQ60296.1"/>
    <property type="molecule type" value="Genomic_DNA"/>
</dbReference>
<comment type="function">
    <text evidence="12">The phosphoenolpyruvate-dependent sugar phosphotransferase system (sugar PTS), a major carbohydrate active transport system, catalyzes the phosphorylation of incoming sugar substrates concomitantly with their translocation across the cell membrane. This system is involved in sucrose transport.</text>
</comment>
<dbReference type="SUPFAM" id="SSF55604">
    <property type="entry name" value="Glucose permease domain IIB"/>
    <property type="match status" value="1"/>
</dbReference>
<dbReference type="Gene3D" id="3.30.1360.60">
    <property type="entry name" value="Glucose permease domain IIB"/>
    <property type="match status" value="1"/>
</dbReference>
<dbReference type="InterPro" id="IPR011055">
    <property type="entry name" value="Dup_hybrid_motif"/>
</dbReference>
<evidence type="ECO:0000256" key="6">
    <source>
        <dbReference type="ARBA" id="ARBA00022683"/>
    </source>
</evidence>
<evidence type="ECO:0000313" key="21">
    <source>
        <dbReference type="EMBL" id="EFQ60296.1"/>
    </source>
</evidence>
<evidence type="ECO:0000256" key="4">
    <source>
        <dbReference type="ARBA" id="ARBA00022597"/>
    </source>
</evidence>
<evidence type="ECO:0000256" key="9">
    <source>
        <dbReference type="ARBA" id="ARBA00022989"/>
    </source>
</evidence>
<dbReference type="InterPro" id="IPR001996">
    <property type="entry name" value="PTS_IIB_1"/>
</dbReference>
<evidence type="ECO:0000313" key="22">
    <source>
        <dbReference type="Proteomes" id="UP000004896"/>
    </source>
</evidence>
<keyword evidence="7 17" id="KW-0812">Transmembrane</keyword>
<evidence type="ECO:0000256" key="11">
    <source>
        <dbReference type="ARBA" id="ARBA00044053"/>
    </source>
</evidence>
<evidence type="ECO:0000256" key="15">
    <source>
        <dbReference type="ARBA" id="ARBA00081008"/>
    </source>
</evidence>
<dbReference type="Pfam" id="PF00358">
    <property type="entry name" value="PTS_EIIA_1"/>
    <property type="match status" value="1"/>
</dbReference>
<evidence type="ECO:0000256" key="14">
    <source>
        <dbReference type="ARBA" id="ARBA00074554"/>
    </source>
</evidence>
<dbReference type="PROSITE" id="PS51093">
    <property type="entry name" value="PTS_EIIA_TYPE_1"/>
    <property type="match status" value="1"/>
</dbReference>
<dbReference type="NCBIfam" id="TIGR01992">
    <property type="entry name" value="PTS-IIBC-Tre"/>
    <property type="match status" value="1"/>
</dbReference>
<accession>E3CN18</accession>
<evidence type="ECO:0000259" key="20">
    <source>
        <dbReference type="PROSITE" id="PS51103"/>
    </source>
</evidence>
<feature type="transmembrane region" description="Helical" evidence="17">
    <location>
        <begin position="112"/>
        <end position="133"/>
    </location>
</feature>
<dbReference type="Proteomes" id="UP000004896">
    <property type="component" value="Unassembled WGS sequence"/>
</dbReference>
<proteinExistence type="predicted"/>